<reference evidence="1 2" key="2">
    <citation type="journal article" date="2022" name="Mol. Ecol. Resour.">
        <title>The genomes of chicory, endive, great burdock and yacon provide insights into Asteraceae paleo-polyploidization history and plant inulin production.</title>
        <authorList>
            <person name="Fan W."/>
            <person name="Wang S."/>
            <person name="Wang H."/>
            <person name="Wang A."/>
            <person name="Jiang F."/>
            <person name="Liu H."/>
            <person name="Zhao H."/>
            <person name="Xu D."/>
            <person name="Zhang Y."/>
        </authorList>
    </citation>
    <scope>NUCLEOTIDE SEQUENCE [LARGE SCALE GENOMIC DNA]</scope>
    <source>
        <strain evidence="2">cv. Niubang</strain>
    </source>
</reference>
<gene>
    <name evidence="1" type="ORF">L6452_17761</name>
</gene>
<evidence type="ECO:0000313" key="1">
    <source>
        <dbReference type="EMBL" id="KAI3729112.1"/>
    </source>
</evidence>
<sequence>MCDCNALSSDVVPLFGDFNLASILAARICDLVTSGITLNVSGIESDSFDFNITLESFGDQNETEWEYSMTLPVVPMENPFYYLPLTTRRLSHESDNPQI</sequence>
<reference evidence="2" key="1">
    <citation type="journal article" date="2022" name="Mol. Ecol. Resour.">
        <title>The genomes of chicory, endive, great burdock and yacon provide insights into Asteraceae palaeo-polyploidization history and plant inulin production.</title>
        <authorList>
            <person name="Fan W."/>
            <person name="Wang S."/>
            <person name="Wang H."/>
            <person name="Wang A."/>
            <person name="Jiang F."/>
            <person name="Liu H."/>
            <person name="Zhao H."/>
            <person name="Xu D."/>
            <person name="Zhang Y."/>
        </authorList>
    </citation>
    <scope>NUCLEOTIDE SEQUENCE [LARGE SCALE GENOMIC DNA]</scope>
    <source>
        <strain evidence="2">cv. Niubang</strain>
    </source>
</reference>
<keyword evidence="2" id="KW-1185">Reference proteome</keyword>
<name>A0ACB9C4B6_ARCLA</name>
<accession>A0ACB9C4B6</accession>
<evidence type="ECO:0000313" key="2">
    <source>
        <dbReference type="Proteomes" id="UP001055879"/>
    </source>
</evidence>
<comment type="caution">
    <text evidence="1">The sequence shown here is derived from an EMBL/GenBank/DDBJ whole genome shotgun (WGS) entry which is preliminary data.</text>
</comment>
<proteinExistence type="predicted"/>
<dbReference type="EMBL" id="CM042051">
    <property type="protein sequence ID" value="KAI3729112.1"/>
    <property type="molecule type" value="Genomic_DNA"/>
</dbReference>
<organism evidence="1 2">
    <name type="scientific">Arctium lappa</name>
    <name type="common">Greater burdock</name>
    <name type="synonym">Lappa major</name>
    <dbReference type="NCBI Taxonomy" id="4217"/>
    <lineage>
        <taxon>Eukaryota</taxon>
        <taxon>Viridiplantae</taxon>
        <taxon>Streptophyta</taxon>
        <taxon>Embryophyta</taxon>
        <taxon>Tracheophyta</taxon>
        <taxon>Spermatophyta</taxon>
        <taxon>Magnoliopsida</taxon>
        <taxon>eudicotyledons</taxon>
        <taxon>Gunneridae</taxon>
        <taxon>Pentapetalae</taxon>
        <taxon>asterids</taxon>
        <taxon>campanulids</taxon>
        <taxon>Asterales</taxon>
        <taxon>Asteraceae</taxon>
        <taxon>Carduoideae</taxon>
        <taxon>Cardueae</taxon>
        <taxon>Arctiinae</taxon>
        <taxon>Arctium</taxon>
    </lineage>
</organism>
<dbReference type="Proteomes" id="UP001055879">
    <property type="component" value="Linkage Group LG05"/>
</dbReference>
<protein>
    <submittedName>
        <fullName evidence="1">Uncharacterized protein</fullName>
    </submittedName>
</protein>